<dbReference type="AlphaFoldDB" id="A0A7V6A3Z5"/>
<dbReference type="InterPro" id="IPR011005">
    <property type="entry name" value="Dihydropteroate_synth-like_sf"/>
</dbReference>
<dbReference type="PROSITE" id="PS50972">
    <property type="entry name" value="PTERIN_BINDING"/>
    <property type="match status" value="1"/>
</dbReference>
<comment type="caution">
    <text evidence="2">The sequence shown here is derived from an EMBL/GenBank/DDBJ whole genome shotgun (WGS) entry which is preliminary data.</text>
</comment>
<reference evidence="2" key="1">
    <citation type="journal article" date="2020" name="mSystems">
        <title>Genome- and Community-Level Interaction Insights into Carbon Utilization and Element Cycling Functions of Hydrothermarchaeota in Hydrothermal Sediment.</title>
        <authorList>
            <person name="Zhou Z."/>
            <person name="Liu Y."/>
            <person name="Xu W."/>
            <person name="Pan J."/>
            <person name="Luo Z.H."/>
            <person name="Li M."/>
        </authorList>
    </citation>
    <scope>NUCLEOTIDE SEQUENCE [LARGE SCALE GENOMIC DNA]</scope>
    <source>
        <strain evidence="2">SpSt-767</strain>
    </source>
</reference>
<sequence length="256" mass="27758">MIIAADNLTGADPVVAQALKDLDPGPIQDLAVRCARNRAHLLDLNPGYLSRRFEDRMAFLVEAVQEVTTLPLILDSPNSRVLAGGLAVCREKPILNAVTLEEEKLAEILPLAAAHQTRLVLLLLDEKSHPPPTLEGKVAVAMELRERALAAGLTDEQLIFDPVLPNLRWPDAWAQISADFNTVRYLASGSLFGVGVDAMVGLSNLRSGLREMYPVQLEITVLALLAGAGLSLALVDILNPVVREQLQLLDQIMGPF</sequence>
<dbReference type="GO" id="GO:0042558">
    <property type="term" value="P:pteridine-containing compound metabolic process"/>
    <property type="evidence" value="ECO:0007669"/>
    <property type="project" value="InterPro"/>
</dbReference>
<proteinExistence type="predicted"/>
<dbReference type="InterPro" id="IPR000489">
    <property type="entry name" value="Pterin-binding_dom"/>
</dbReference>
<feature type="domain" description="Pterin-binding" evidence="1">
    <location>
        <begin position="1"/>
        <end position="247"/>
    </location>
</feature>
<organism evidence="2">
    <name type="scientific">Desulfobacca acetoxidans</name>
    <dbReference type="NCBI Taxonomy" id="60893"/>
    <lineage>
        <taxon>Bacteria</taxon>
        <taxon>Pseudomonadati</taxon>
        <taxon>Thermodesulfobacteriota</taxon>
        <taxon>Desulfobaccia</taxon>
        <taxon>Desulfobaccales</taxon>
        <taxon>Desulfobaccaceae</taxon>
        <taxon>Desulfobacca</taxon>
    </lineage>
</organism>
<dbReference type="Pfam" id="PF00809">
    <property type="entry name" value="Pterin_bind"/>
    <property type="match status" value="1"/>
</dbReference>
<evidence type="ECO:0000259" key="1">
    <source>
        <dbReference type="PROSITE" id="PS50972"/>
    </source>
</evidence>
<dbReference type="Gene3D" id="3.20.20.20">
    <property type="entry name" value="Dihydropteroate synthase-like"/>
    <property type="match status" value="1"/>
</dbReference>
<gene>
    <name evidence="2" type="ORF">ENV52_08425</name>
</gene>
<evidence type="ECO:0000313" key="2">
    <source>
        <dbReference type="EMBL" id="HHS29710.1"/>
    </source>
</evidence>
<accession>A0A7V6A3Z5</accession>
<dbReference type="EMBL" id="DTGR01000135">
    <property type="protein sequence ID" value="HHS29710.1"/>
    <property type="molecule type" value="Genomic_DNA"/>
</dbReference>
<dbReference type="SUPFAM" id="SSF51717">
    <property type="entry name" value="Dihydropteroate synthetase-like"/>
    <property type="match status" value="1"/>
</dbReference>
<name>A0A7V6A3Z5_9BACT</name>
<protein>
    <submittedName>
        <fullName evidence="2">Dihydropteroate synthase</fullName>
    </submittedName>
</protein>